<sequence length="574" mass="64331">MKKTALILTLSGTLLLGGIQPSLANSTSTVQPAAIELTNFDLQELSKASVQPTDYSFENEYVTVTGNLPEVKGLKDEQLQKEVNEQIKLFVEQKTAEVEKESKVFNDEQKALGDDAISGPHESPTGPYYLNISYEAKISGNMISIVFNTYTMGYIAANGINETDSINIIDGEEGHVLELDQFVSDKEKLNELIQKEIEATEYLFNDEFESIRADQAYYVEHNQLNVVFNEYEIAAGYVGTPTVTIPLEQLEIADDFKKSNITVESKKISFEDDLVVISGELPVLKGIADEELQKSVEEQIEEIYQTAKDEIEKEANELIENKIDTRGSKLALEMTYDVKVNQDMVSIIMTTSKYTLAGSGISLVQSINILNDVQGKQIQLDDIVKDQDQLVKLIQEEIDQDPEKYFQQELTSIREDIAFYTEGDQLVLIFNEYEIAAGYVGTPVMKLALSELSVESDHGEDEEGKPNEDNKISYYTKTVGEDEVEMVSLRDLGKHFDFKIKWDPKTKSVVLTKDALEISVRVGDNKAIVADESVELDAVVESYKNKVYVPVSFAEKVLGENVLLDEKNEISIKK</sequence>
<evidence type="ECO:0000313" key="5">
    <source>
        <dbReference type="EMBL" id="MDP5275854.1"/>
    </source>
</evidence>
<gene>
    <name evidence="5" type="ORF">Q5Y73_17285</name>
</gene>
<evidence type="ECO:0000256" key="1">
    <source>
        <dbReference type="SAM" id="SignalP"/>
    </source>
</evidence>
<evidence type="ECO:0000259" key="2">
    <source>
        <dbReference type="Pfam" id="PF07833"/>
    </source>
</evidence>
<proteinExistence type="predicted"/>
<feature type="domain" description="Deacetylase PdaC" evidence="4">
    <location>
        <begin position="58"/>
        <end position="151"/>
    </location>
</feature>
<comment type="caution">
    <text evidence="5">The sequence shown here is derived from an EMBL/GenBank/DDBJ whole genome shotgun (WGS) entry which is preliminary data.</text>
</comment>
<dbReference type="InterPro" id="IPR021729">
    <property type="entry name" value="DUF3298"/>
</dbReference>
<dbReference type="InterPro" id="IPR037126">
    <property type="entry name" value="PdaC/RsiV-like_sf"/>
</dbReference>
<dbReference type="Pfam" id="PF11738">
    <property type="entry name" value="DUF3298"/>
    <property type="match status" value="2"/>
</dbReference>
<feature type="signal peptide" evidence="1">
    <location>
        <begin position="1"/>
        <end position="24"/>
    </location>
</feature>
<dbReference type="SUPFAM" id="SSF55383">
    <property type="entry name" value="Copper amine oxidase, domain N"/>
    <property type="match status" value="1"/>
</dbReference>
<evidence type="ECO:0000313" key="6">
    <source>
        <dbReference type="Proteomes" id="UP001231941"/>
    </source>
</evidence>
<dbReference type="Pfam" id="PF07833">
    <property type="entry name" value="Cu_amine_oxidN1"/>
    <property type="match status" value="1"/>
</dbReference>
<dbReference type="RefSeq" id="WP_305993163.1">
    <property type="nucleotide sequence ID" value="NZ_JAVAMP010000010.1"/>
</dbReference>
<dbReference type="Pfam" id="PF13739">
    <property type="entry name" value="PdaC"/>
    <property type="match status" value="2"/>
</dbReference>
<keyword evidence="6" id="KW-1185">Reference proteome</keyword>
<feature type="domain" description="Copper amine oxidase-like N-terminal" evidence="2">
    <location>
        <begin position="470"/>
        <end position="569"/>
    </location>
</feature>
<accession>A0ABT9J2L3</accession>
<feature type="domain" description="DUF3298" evidence="3">
    <location>
        <begin position="186"/>
        <end position="247"/>
    </location>
</feature>
<dbReference type="Proteomes" id="UP001231941">
    <property type="component" value="Unassembled WGS sequence"/>
</dbReference>
<feature type="domain" description="Deacetylase PdaC" evidence="4">
    <location>
        <begin position="270"/>
        <end position="355"/>
    </location>
</feature>
<dbReference type="InterPro" id="IPR036582">
    <property type="entry name" value="Mao_N_sf"/>
</dbReference>
<dbReference type="EMBL" id="JAVAMP010000010">
    <property type="protein sequence ID" value="MDP5275854.1"/>
    <property type="molecule type" value="Genomic_DNA"/>
</dbReference>
<dbReference type="InterPro" id="IPR025303">
    <property type="entry name" value="PdaC"/>
</dbReference>
<protein>
    <submittedName>
        <fullName evidence="5">DUF3298 domain-containing protein</fullName>
    </submittedName>
</protein>
<keyword evidence="1" id="KW-0732">Signal</keyword>
<feature type="chain" id="PRO_5047217961" evidence="1">
    <location>
        <begin position="25"/>
        <end position="574"/>
    </location>
</feature>
<dbReference type="Gene3D" id="3.30.457.10">
    <property type="entry name" value="Copper amine oxidase-like, N-terminal domain"/>
    <property type="match status" value="1"/>
</dbReference>
<feature type="domain" description="DUF3298" evidence="3">
    <location>
        <begin position="382"/>
        <end position="447"/>
    </location>
</feature>
<name>A0ABT9J2L3_9BACL</name>
<evidence type="ECO:0000259" key="3">
    <source>
        <dbReference type="Pfam" id="PF11738"/>
    </source>
</evidence>
<reference evidence="5 6" key="1">
    <citation type="submission" date="2023-08" db="EMBL/GenBank/DDBJ databases">
        <authorList>
            <person name="Park J.-S."/>
        </authorList>
    </citation>
    <scope>NUCLEOTIDE SEQUENCE [LARGE SCALE GENOMIC DNA]</scope>
    <source>
        <strain evidence="5 6">2205SS18-9</strain>
    </source>
</reference>
<dbReference type="Gene3D" id="3.30.565.40">
    <property type="entry name" value="Fervidobacterium nodosum Rt17-B1 like"/>
    <property type="match status" value="2"/>
</dbReference>
<dbReference type="Gene3D" id="3.90.640.20">
    <property type="entry name" value="Heat-shock cognate protein, ATPase"/>
    <property type="match status" value="2"/>
</dbReference>
<organism evidence="5 6">
    <name type="scientific">Chengkuizengella axinellae</name>
    <dbReference type="NCBI Taxonomy" id="3064388"/>
    <lineage>
        <taxon>Bacteria</taxon>
        <taxon>Bacillati</taxon>
        <taxon>Bacillota</taxon>
        <taxon>Bacilli</taxon>
        <taxon>Bacillales</taxon>
        <taxon>Paenibacillaceae</taxon>
        <taxon>Chengkuizengella</taxon>
    </lineage>
</organism>
<dbReference type="InterPro" id="IPR012854">
    <property type="entry name" value="Cu_amine_oxidase-like_N"/>
</dbReference>
<evidence type="ECO:0000259" key="4">
    <source>
        <dbReference type="Pfam" id="PF13739"/>
    </source>
</evidence>